<dbReference type="EMBL" id="QTSX02000077">
    <property type="protein sequence ID" value="KAJ9088940.1"/>
    <property type="molecule type" value="Genomic_DNA"/>
</dbReference>
<organism evidence="1 2">
    <name type="scientific">Entomophthora muscae</name>
    <dbReference type="NCBI Taxonomy" id="34485"/>
    <lineage>
        <taxon>Eukaryota</taxon>
        <taxon>Fungi</taxon>
        <taxon>Fungi incertae sedis</taxon>
        <taxon>Zoopagomycota</taxon>
        <taxon>Entomophthoromycotina</taxon>
        <taxon>Entomophthoromycetes</taxon>
        <taxon>Entomophthorales</taxon>
        <taxon>Entomophthoraceae</taxon>
        <taxon>Entomophthora</taxon>
    </lineage>
</organism>
<evidence type="ECO:0000313" key="2">
    <source>
        <dbReference type="Proteomes" id="UP001165960"/>
    </source>
</evidence>
<comment type="caution">
    <text evidence="1">The sequence shown here is derived from an EMBL/GenBank/DDBJ whole genome shotgun (WGS) entry which is preliminary data.</text>
</comment>
<protein>
    <submittedName>
        <fullName evidence="1">Uncharacterized protein</fullName>
    </submittedName>
</protein>
<sequence length="91" mass="10370">MYPVYGDEDPLVTLIPASQVSLPPRHLQSWVTLPPLRLWASAPLHLPNRTSRLHSQEPFSMMYFWINVPPQMAWPSSPSSLLSTQRKVCTS</sequence>
<name>A0ACC2UPY3_9FUNG</name>
<accession>A0ACC2UPY3</accession>
<gene>
    <name evidence="1" type="ORF">DSO57_1018050</name>
</gene>
<reference evidence="1" key="1">
    <citation type="submission" date="2022-04" db="EMBL/GenBank/DDBJ databases">
        <title>Genome of the entomopathogenic fungus Entomophthora muscae.</title>
        <authorList>
            <person name="Elya C."/>
            <person name="Lovett B.R."/>
            <person name="Lee E."/>
            <person name="Macias A.M."/>
            <person name="Hajek A.E."/>
            <person name="De Bivort B.L."/>
            <person name="Kasson M.T."/>
            <person name="De Fine Licht H.H."/>
            <person name="Stajich J.E."/>
        </authorList>
    </citation>
    <scope>NUCLEOTIDE SEQUENCE</scope>
    <source>
        <strain evidence="1">Berkeley</strain>
    </source>
</reference>
<keyword evidence="2" id="KW-1185">Reference proteome</keyword>
<evidence type="ECO:0000313" key="1">
    <source>
        <dbReference type="EMBL" id="KAJ9088940.1"/>
    </source>
</evidence>
<proteinExistence type="predicted"/>
<dbReference type="Proteomes" id="UP001165960">
    <property type="component" value="Unassembled WGS sequence"/>
</dbReference>